<keyword evidence="2" id="KW-1185">Reference proteome</keyword>
<proteinExistence type="predicted"/>
<dbReference type="EMBL" id="JASBWV010000014">
    <property type="protein sequence ID" value="KAJ9122819.1"/>
    <property type="molecule type" value="Genomic_DNA"/>
</dbReference>
<evidence type="ECO:0000313" key="2">
    <source>
        <dbReference type="Proteomes" id="UP001234202"/>
    </source>
</evidence>
<dbReference type="Proteomes" id="UP001234202">
    <property type="component" value="Unassembled WGS sequence"/>
</dbReference>
<name>A0ACC2XHE9_9TREE</name>
<sequence length="228" mass="25680">MIKNRSLSGRSRSPFVTAHGHDNLDDDSHGLGNEQKQERVERDEDDLMAWKGRVSLLEQRLRIIEARLEASASIPGTATRRRTQHLVDPLESPSHFRSARTISTNDPSTADKDIQHIGDSRHQLERSSTRTQREKASEPSGQHYSSSMVVLIKWSAPYVGAQEILRCARNEGSENQFAGLGMVRSWTRDGWADPLASGMVTEGQMQASWLWYVVYSIHSEGSRLDLIL</sequence>
<reference evidence="1" key="1">
    <citation type="submission" date="2023-04" db="EMBL/GenBank/DDBJ databases">
        <title>Draft Genome sequencing of Naganishia species isolated from polar environments using Oxford Nanopore Technology.</title>
        <authorList>
            <person name="Leo P."/>
            <person name="Venkateswaran K."/>
        </authorList>
    </citation>
    <scope>NUCLEOTIDE SEQUENCE</scope>
    <source>
        <strain evidence="1">DBVPG 5303</strain>
    </source>
</reference>
<accession>A0ACC2XHE9</accession>
<gene>
    <name evidence="1" type="ORF">QFC24_004250</name>
</gene>
<evidence type="ECO:0000313" key="1">
    <source>
        <dbReference type="EMBL" id="KAJ9122819.1"/>
    </source>
</evidence>
<comment type="caution">
    <text evidence="1">The sequence shown here is derived from an EMBL/GenBank/DDBJ whole genome shotgun (WGS) entry which is preliminary data.</text>
</comment>
<protein>
    <submittedName>
        <fullName evidence="1">Uncharacterized protein</fullName>
    </submittedName>
</protein>
<organism evidence="1 2">
    <name type="scientific">Naganishia onofrii</name>
    <dbReference type="NCBI Taxonomy" id="1851511"/>
    <lineage>
        <taxon>Eukaryota</taxon>
        <taxon>Fungi</taxon>
        <taxon>Dikarya</taxon>
        <taxon>Basidiomycota</taxon>
        <taxon>Agaricomycotina</taxon>
        <taxon>Tremellomycetes</taxon>
        <taxon>Filobasidiales</taxon>
        <taxon>Filobasidiaceae</taxon>
        <taxon>Naganishia</taxon>
    </lineage>
</organism>